<dbReference type="PANTHER" id="PTHR43350:SF21">
    <property type="entry name" value="S-NITROSOMYCOTHIOL REDUCTASE MSCR"/>
    <property type="match status" value="1"/>
</dbReference>
<dbReference type="PANTHER" id="PTHR43350">
    <property type="entry name" value="NAD-DEPENDENT ALCOHOL DEHYDROGENASE"/>
    <property type="match status" value="1"/>
</dbReference>
<evidence type="ECO:0000256" key="3">
    <source>
        <dbReference type="ARBA" id="ARBA00022723"/>
    </source>
</evidence>
<keyword evidence="4 6" id="KW-0862">Zinc</keyword>
<dbReference type="GO" id="GO:0008270">
    <property type="term" value="F:zinc ion binding"/>
    <property type="evidence" value="ECO:0007669"/>
    <property type="project" value="InterPro"/>
</dbReference>
<dbReference type="SUPFAM" id="SSF51735">
    <property type="entry name" value="NAD(P)-binding Rossmann-fold domains"/>
    <property type="match status" value="1"/>
</dbReference>
<dbReference type="InterPro" id="IPR020843">
    <property type="entry name" value="ER"/>
</dbReference>
<organism evidence="8 9">
    <name type="scientific">Pseudonocardia autotrophica</name>
    <name type="common">Amycolata autotrophica</name>
    <name type="synonym">Nocardia autotrophica</name>
    <dbReference type="NCBI Taxonomy" id="2074"/>
    <lineage>
        <taxon>Bacteria</taxon>
        <taxon>Bacillati</taxon>
        <taxon>Actinomycetota</taxon>
        <taxon>Actinomycetes</taxon>
        <taxon>Pseudonocardiales</taxon>
        <taxon>Pseudonocardiaceae</taxon>
        <taxon>Pseudonocardia</taxon>
    </lineage>
</organism>
<keyword evidence="5 8" id="KW-0560">Oxidoreductase</keyword>
<dbReference type="SMART" id="SM00829">
    <property type="entry name" value="PKS_ER"/>
    <property type="match status" value="1"/>
</dbReference>
<evidence type="ECO:0000256" key="5">
    <source>
        <dbReference type="ARBA" id="ARBA00023002"/>
    </source>
</evidence>
<dbReference type="OrthoDB" id="3265141at2"/>
<dbReference type="InterPro" id="IPR036291">
    <property type="entry name" value="NAD(P)-bd_dom_sf"/>
</dbReference>
<dbReference type="InterPro" id="IPR013149">
    <property type="entry name" value="ADH-like_C"/>
</dbReference>
<name>A0A1Y2MPK0_PSEAH</name>
<dbReference type="GO" id="GO:0004022">
    <property type="term" value="F:alcohol dehydrogenase (NAD+) activity"/>
    <property type="evidence" value="ECO:0007669"/>
    <property type="project" value="UniProtKB-EC"/>
</dbReference>
<dbReference type="EC" id="1.1.1.1" evidence="8"/>
<evidence type="ECO:0000313" key="9">
    <source>
        <dbReference type="Proteomes" id="UP000194360"/>
    </source>
</evidence>
<dbReference type="Pfam" id="PF08240">
    <property type="entry name" value="ADH_N"/>
    <property type="match status" value="1"/>
</dbReference>
<evidence type="ECO:0000256" key="4">
    <source>
        <dbReference type="ARBA" id="ARBA00022833"/>
    </source>
</evidence>
<dbReference type="STRING" id="2074.BG845_04985"/>
<protein>
    <submittedName>
        <fullName evidence="8">Putative alcohol dehydrogenase D</fullName>
        <ecNumber evidence="8">1.1.1.1</ecNumber>
    </submittedName>
</protein>
<evidence type="ECO:0000313" key="8">
    <source>
        <dbReference type="EMBL" id="OSY37102.1"/>
    </source>
</evidence>
<reference evidence="8 9" key="1">
    <citation type="submission" date="2016-09" db="EMBL/GenBank/DDBJ databases">
        <title>Pseudonocardia autotrophica DSM535, a candidate organism with high potential of specific P450 cytochromes.</title>
        <authorList>
            <person name="Grumaz C."/>
            <person name="Vainshtein Y."/>
            <person name="Kirstahler P."/>
            <person name="Sohn K."/>
        </authorList>
    </citation>
    <scope>NUCLEOTIDE SEQUENCE [LARGE SCALE GENOMIC DNA]</scope>
    <source>
        <strain evidence="8 9">DSM 535</strain>
    </source>
</reference>
<accession>A0A1Y2MPK0</accession>
<evidence type="ECO:0000256" key="6">
    <source>
        <dbReference type="RuleBase" id="RU361277"/>
    </source>
</evidence>
<dbReference type="InterPro" id="IPR011032">
    <property type="entry name" value="GroES-like_sf"/>
</dbReference>
<evidence type="ECO:0000256" key="1">
    <source>
        <dbReference type="ARBA" id="ARBA00001947"/>
    </source>
</evidence>
<evidence type="ECO:0000256" key="2">
    <source>
        <dbReference type="ARBA" id="ARBA00008072"/>
    </source>
</evidence>
<comment type="caution">
    <text evidence="8">The sequence shown here is derived from an EMBL/GenBank/DDBJ whole genome shotgun (WGS) entry which is preliminary data.</text>
</comment>
<sequence>MRAAVQWSAGGTFEVSDVDLAEPGPGEVVVRVRAAGVCATDLSLTTAFGQPTPVVLGHEGAGTVERLGAGVTDLTVGEHVLVLWVAPCGTCTPCLRGDEHLCAGRRSTGSGPATARLSIHGEVVHQGMNTATFAELTVLPRAAVLPIPDDVPFPVAAMFGCAVPTGVGAALRSARVRPGDSVAVIGAGAVGLNAVLGAQVAGAARLIAVDPTERRRETARELGATESMTPAEFAERGRDLDVVIDAVGHPPTILDAWRAVRRGGTVTVVGAGRKDETVPLSAYELFHDDKRITGSWHGGMSMRRDLGLLVDLWRAGRLPVERLVAGTADLTEINQVVADQQQGRVVRTVLTPT</sequence>
<dbReference type="RefSeq" id="WP_085915135.1">
    <property type="nucleotide sequence ID" value="NZ_AP018920.1"/>
</dbReference>
<dbReference type="Proteomes" id="UP000194360">
    <property type="component" value="Unassembled WGS sequence"/>
</dbReference>
<gene>
    <name evidence="8" type="primary">adhD_3</name>
    <name evidence="8" type="ORF">BG845_04985</name>
</gene>
<keyword evidence="3 6" id="KW-0479">Metal-binding</keyword>
<evidence type="ECO:0000259" key="7">
    <source>
        <dbReference type="SMART" id="SM00829"/>
    </source>
</evidence>
<dbReference type="InterPro" id="IPR002328">
    <property type="entry name" value="ADH_Zn_CS"/>
</dbReference>
<comment type="similarity">
    <text evidence="2 6">Belongs to the zinc-containing alcohol dehydrogenase family.</text>
</comment>
<dbReference type="PROSITE" id="PS00059">
    <property type="entry name" value="ADH_ZINC"/>
    <property type="match status" value="1"/>
</dbReference>
<dbReference type="SUPFAM" id="SSF50129">
    <property type="entry name" value="GroES-like"/>
    <property type="match status" value="1"/>
</dbReference>
<dbReference type="AlphaFoldDB" id="A0A1Y2MPK0"/>
<comment type="cofactor">
    <cofactor evidence="1 6">
        <name>Zn(2+)</name>
        <dbReference type="ChEBI" id="CHEBI:29105"/>
    </cofactor>
</comment>
<dbReference type="InterPro" id="IPR013154">
    <property type="entry name" value="ADH-like_N"/>
</dbReference>
<proteinExistence type="inferred from homology"/>
<dbReference type="Gene3D" id="3.40.50.720">
    <property type="entry name" value="NAD(P)-binding Rossmann-like Domain"/>
    <property type="match status" value="1"/>
</dbReference>
<keyword evidence="9" id="KW-1185">Reference proteome</keyword>
<dbReference type="EMBL" id="MIGB01000033">
    <property type="protein sequence ID" value="OSY37102.1"/>
    <property type="molecule type" value="Genomic_DNA"/>
</dbReference>
<dbReference type="Pfam" id="PF00107">
    <property type="entry name" value="ADH_zinc_N"/>
    <property type="match status" value="1"/>
</dbReference>
<feature type="domain" description="Enoyl reductase (ER)" evidence="7">
    <location>
        <begin position="10"/>
        <end position="350"/>
    </location>
</feature>
<dbReference type="Gene3D" id="3.90.180.10">
    <property type="entry name" value="Medium-chain alcohol dehydrogenases, catalytic domain"/>
    <property type="match status" value="1"/>
</dbReference>